<gene>
    <name evidence="2" type="ORF">HYALB_00005814</name>
</gene>
<comment type="caution">
    <text evidence="2">The sequence shown here is derived from an EMBL/GenBank/DDBJ whole genome shotgun (WGS) entry which is preliminary data.</text>
</comment>
<feature type="compositionally biased region" description="Acidic residues" evidence="1">
    <location>
        <begin position="68"/>
        <end position="84"/>
    </location>
</feature>
<evidence type="ECO:0000313" key="2">
    <source>
        <dbReference type="EMBL" id="CAG8974542.1"/>
    </source>
</evidence>
<name>A0A9N9LL66_9HELO</name>
<dbReference type="AlphaFoldDB" id="A0A9N9LL66"/>
<evidence type="ECO:0000313" key="3">
    <source>
        <dbReference type="Proteomes" id="UP000701801"/>
    </source>
</evidence>
<keyword evidence="3" id="KW-1185">Reference proteome</keyword>
<evidence type="ECO:0000256" key="1">
    <source>
        <dbReference type="SAM" id="MobiDB-lite"/>
    </source>
</evidence>
<proteinExistence type="predicted"/>
<sequence length="84" mass="10023">MSQLRDLRRKMEKERMEEFAEKRLSYKFIGYAIGSEKFEVRHSVRRRATGQGLFDYEEPESREPTEASSDDEINSDDSDDDDYF</sequence>
<protein>
    <submittedName>
        <fullName evidence="2">Uncharacterized protein</fullName>
    </submittedName>
</protein>
<feature type="region of interest" description="Disordered" evidence="1">
    <location>
        <begin position="49"/>
        <end position="84"/>
    </location>
</feature>
<reference evidence="2" key="1">
    <citation type="submission" date="2021-07" db="EMBL/GenBank/DDBJ databases">
        <authorList>
            <person name="Durling M."/>
        </authorList>
    </citation>
    <scope>NUCLEOTIDE SEQUENCE</scope>
</reference>
<accession>A0A9N9LL66</accession>
<dbReference type="Proteomes" id="UP000701801">
    <property type="component" value="Unassembled WGS sequence"/>
</dbReference>
<organism evidence="2 3">
    <name type="scientific">Hymenoscyphus albidus</name>
    <dbReference type="NCBI Taxonomy" id="595503"/>
    <lineage>
        <taxon>Eukaryota</taxon>
        <taxon>Fungi</taxon>
        <taxon>Dikarya</taxon>
        <taxon>Ascomycota</taxon>
        <taxon>Pezizomycotina</taxon>
        <taxon>Leotiomycetes</taxon>
        <taxon>Helotiales</taxon>
        <taxon>Helotiaceae</taxon>
        <taxon>Hymenoscyphus</taxon>
    </lineage>
</organism>
<dbReference type="EMBL" id="CAJVRM010000108">
    <property type="protein sequence ID" value="CAG8974542.1"/>
    <property type="molecule type" value="Genomic_DNA"/>
</dbReference>